<dbReference type="Gene3D" id="3.40.1190.20">
    <property type="match status" value="1"/>
</dbReference>
<dbReference type="InterPro" id="IPR002173">
    <property type="entry name" value="Carboh/pur_kinase_PfkB_CS"/>
</dbReference>
<keyword evidence="7" id="KW-0614">Plasmid</keyword>
<gene>
    <name evidence="7" type="ORF">J5O05_19320</name>
</gene>
<evidence type="ECO:0000259" key="6">
    <source>
        <dbReference type="Pfam" id="PF00294"/>
    </source>
</evidence>
<evidence type="ECO:0000256" key="3">
    <source>
        <dbReference type="ARBA" id="ARBA00022741"/>
    </source>
</evidence>
<dbReference type="GO" id="GO:0016301">
    <property type="term" value="F:kinase activity"/>
    <property type="evidence" value="ECO:0007669"/>
    <property type="project" value="UniProtKB-KW"/>
</dbReference>
<dbReference type="RefSeq" id="WP_208845239.1">
    <property type="nucleotide sequence ID" value="NZ_CP072135.1"/>
</dbReference>
<accession>A0A975HN35</accession>
<keyword evidence="3" id="KW-0547">Nucleotide-binding</keyword>
<dbReference type="PANTHER" id="PTHR43085">
    <property type="entry name" value="HEXOKINASE FAMILY MEMBER"/>
    <property type="match status" value="1"/>
</dbReference>
<proteinExistence type="inferred from homology"/>
<evidence type="ECO:0000256" key="1">
    <source>
        <dbReference type="ARBA" id="ARBA00010688"/>
    </source>
</evidence>
<keyword evidence="8" id="KW-1185">Reference proteome</keyword>
<keyword evidence="5" id="KW-0067">ATP-binding</keyword>
<sequence>MTTLTCFGELLIDMLPSENGTFSPIAGGAPANVAVGYRKLGGLSRFIGGLGDDAFGDMLRKTIATYQVNDEHLVKIEGSQTALAMVALDEAGERRFSFYRTNTADLRFPLAELKKVSWPKEGLFHFCSNTLSEIHSAYTTLAVLITARQNNQIISFDVNLRQNLWQELSILPERVEHCYHFVDILKFSHEELAFLAEQKCISEDHYIEWIFASFPVKIILISNAEKPLQVHMRSFYRELPVPNIQAVDTTGAGDAFVAGFLFYLSLVSTSVEKALGLVIEDKRFVKEATRFAIQCGAHTCLNKGACPSMPDLKVMEHHITPFEANASTL</sequence>
<dbReference type="InterPro" id="IPR011611">
    <property type="entry name" value="PfkB_dom"/>
</dbReference>
<dbReference type="SUPFAM" id="SSF53613">
    <property type="entry name" value="Ribokinase-like"/>
    <property type="match status" value="1"/>
</dbReference>
<comment type="similarity">
    <text evidence="1">Belongs to the carbohydrate kinase PfkB family.</text>
</comment>
<dbReference type="KEGG" id="pxi:J5O05_19320"/>
<name>A0A975HN35_9GAMM</name>
<dbReference type="Proteomes" id="UP000664904">
    <property type="component" value="Plasmid unnamed5"/>
</dbReference>
<keyword evidence="2" id="KW-0808">Transferase</keyword>
<dbReference type="PANTHER" id="PTHR43085:SF1">
    <property type="entry name" value="PSEUDOURIDINE KINASE-RELATED"/>
    <property type="match status" value="1"/>
</dbReference>
<organism evidence="7 8">
    <name type="scientific">Pseudoalteromonas xiamenensis</name>
    <dbReference type="NCBI Taxonomy" id="882626"/>
    <lineage>
        <taxon>Bacteria</taxon>
        <taxon>Pseudomonadati</taxon>
        <taxon>Pseudomonadota</taxon>
        <taxon>Gammaproteobacteria</taxon>
        <taxon>Alteromonadales</taxon>
        <taxon>Pseudoalteromonadaceae</taxon>
        <taxon>Pseudoalteromonas</taxon>
    </lineage>
</organism>
<feature type="domain" description="Carbohydrate kinase PfkB" evidence="6">
    <location>
        <begin position="1"/>
        <end position="311"/>
    </location>
</feature>
<evidence type="ECO:0000313" key="8">
    <source>
        <dbReference type="Proteomes" id="UP000664904"/>
    </source>
</evidence>
<dbReference type="Pfam" id="PF00294">
    <property type="entry name" value="PfkB"/>
    <property type="match status" value="1"/>
</dbReference>
<dbReference type="GO" id="GO:0005524">
    <property type="term" value="F:ATP binding"/>
    <property type="evidence" value="ECO:0007669"/>
    <property type="project" value="UniProtKB-KW"/>
</dbReference>
<keyword evidence="4 7" id="KW-0418">Kinase</keyword>
<dbReference type="InterPro" id="IPR029056">
    <property type="entry name" value="Ribokinase-like"/>
</dbReference>
<dbReference type="CDD" id="cd01167">
    <property type="entry name" value="bac_FRK"/>
    <property type="match status" value="1"/>
</dbReference>
<reference evidence="7" key="1">
    <citation type="submission" date="2021-03" db="EMBL/GenBank/DDBJ databases">
        <title>Complete Genome of Pseudoalteromonas xiamenensis STKMTI.2, a new potential marine bacterium producing anti-Vibrio compounds.</title>
        <authorList>
            <person name="Handayani D.P."/>
            <person name="Isnansetyo A."/>
            <person name="Istiqomah I."/>
            <person name="Jumina J."/>
        </authorList>
    </citation>
    <scope>NUCLEOTIDE SEQUENCE</scope>
    <source>
        <strain evidence="7">STKMTI.2</strain>
        <plasmid evidence="7">unnamed5</plasmid>
    </source>
</reference>
<protein>
    <submittedName>
        <fullName evidence="7">Carbohydrate kinase</fullName>
    </submittedName>
</protein>
<dbReference type="PROSITE" id="PS00584">
    <property type="entry name" value="PFKB_KINASES_2"/>
    <property type="match status" value="1"/>
</dbReference>
<dbReference type="PROSITE" id="PS00583">
    <property type="entry name" value="PFKB_KINASES_1"/>
    <property type="match status" value="1"/>
</dbReference>
<dbReference type="EMBL" id="CP072135">
    <property type="protein sequence ID" value="QTH73617.1"/>
    <property type="molecule type" value="Genomic_DNA"/>
</dbReference>
<evidence type="ECO:0000256" key="4">
    <source>
        <dbReference type="ARBA" id="ARBA00022777"/>
    </source>
</evidence>
<geneLocation type="plasmid" evidence="7 8">
    <name>unnamed5</name>
</geneLocation>
<dbReference type="AlphaFoldDB" id="A0A975HN35"/>
<dbReference type="InterPro" id="IPR050306">
    <property type="entry name" value="PfkB_Carbo_kinase"/>
</dbReference>
<evidence type="ECO:0000313" key="7">
    <source>
        <dbReference type="EMBL" id="QTH73617.1"/>
    </source>
</evidence>
<evidence type="ECO:0000256" key="2">
    <source>
        <dbReference type="ARBA" id="ARBA00022679"/>
    </source>
</evidence>
<evidence type="ECO:0000256" key="5">
    <source>
        <dbReference type="ARBA" id="ARBA00022840"/>
    </source>
</evidence>